<reference evidence="1" key="1">
    <citation type="submission" date="2020-03" db="EMBL/GenBank/DDBJ databases">
        <title>The deep terrestrial virosphere.</title>
        <authorList>
            <person name="Holmfeldt K."/>
            <person name="Nilsson E."/>
            <person name="Simone D."/>
            <person name="Lopez-Fernandez M."/>
            <person name="Wu X."/>
            <person name="de Brujin I."/>
            <person name="Lundin D."/>
            <person name="Andersson A."/>
            <person name="Bertilsson S."/>
            <person name="Dopson M."/>
        </authorList>
    </citation>
    <scope>NUCLEOTIDE SEQUENCE</scope>
    <source>
        <strain evidence="1">TM448A02797</strain>
        <strain evidence="2">TM448B03261</strain>
    </source>
</reference>
<gene>
    <name evidence="1" type="ORF">TM448A02797_0011</name>
    <name evidence="2" type="ORF">TM448B03261_0007</name>
</gene>
<evidence type="ECO:0008006" key="3">
    <source>
        <dbReference type="Google" id="ProtNLM"/>
    </source>
</evidence>
<protein>
    <recommendedName>
        <fullName evidence="3">High potential iron-sulfur proteins family profile domain-containing protein</fullName>
    </recommendedName>
</protein>
<dbReference type="EMBL" id="MT144348">
    <property type="protein sequence ID" value="QJA52544.1"/>
    <property type="molecule type" value="Genomic_DNA"/>
</dbReference>
<evidence type="ECO:0000313" key="2">
    <source>
        <dbReference type="EMBL" id="QJI02468.1"/>
    </source>
</evidence>
<sequence length="66" mass="7790">MKQYNKTYVEYEPSGRYKETKGQKCGNCALFNEPNKCKAVDGRIDYDAHCVIWRPTAEQRGKEKWK</sequence>
<accession>A0A6H1ZY93</accession>
<organism evidence="1">
    <name type="scientific">viral metagenome</name>
    <dbReference type="NCBI Taxonomy" id="1070528"/>
    <lineage>
        <taxon>unclassified sequences</taxon>
        <taxon>metagenomes</taxon>
        <taxon>organismal metagenomes</taxon>
    </lineage>
</organism>
<dbReference type="EMBL" id="MT145004">
    <property type="protein sequence ID" value="QJI02468.1"/>
    <property type="molecule type" value="Genomic_DNA"/>
</dbReference>
<dbReference type="InterPro" id="IPR036369">
    <property type="entry name" value="HIPIP_sf"/>
</dbReference>
<dbReference type="GO" id="GO:0019646">
    <property type="term" value="P:aerobic electron transport chain"/>
    <property type="evidence" value="ECO:0007669"/>
    <property type="project" value="InterPro"/>
</dbReference>
<proteinExistence type="predicted"/>
<dbReference type="Gene3D" id="4.10.490.10">
    <property type="entry name" value="High potential iron-sulphur protein"/>
    <property type="match status" value="1"/>
</dbReference>
<dbReference type="GO" id="GO:0009055">
    <property type="term" value="F:electron transfer activity"/>
    <property type="evidence" value="ECO:0007669"/>
    <property type="project" value="InterPro"/>
</dbReference>
<dbReference type="SUPFAM" id="SSF57652">
    <property type="entry name" value="HIPIP (high potential iron protein)"/>
    <property type="match status" value="1"/>
</dbReference>
<dbReference type="AlphaFoldDB" id="A0A6H1ZY93"/>
<name>A0A6H1ZY93_9ZZZZ</name>
<evidence type="ECO:0000313" key="1">
    <source>
        <dbReference type="EMBL" id="QJA52544.1"/>
    </source>
</evidence>